<evidence type="ECO:0000256" key="5">
    <source>
        <dbReference type="PROSITE-ProRule" id="PRU01122"/>
    </source>
</evidence>
<dbReference type="PRINTS" id="PR00830">
    <property type="entry name" value="ENDOLAPTASE"/>
</dbReference>
<dbReference type="EC" id="3.4.21.53" evidence="5"/>
<dbReference type="InterPro" id="IPR000523">
    <property type="entry name" value="Mg_chelatse_chII-like_cat_dom"/>
</dbReference>
<dbReference type="InterPro" id="IPR008268">
    <property type="entry name" value="Peptidase_S16_AS"/>
</dbReference>
<dbReference type="GO" id="GO:0004176">
    <property type="term" value="F:ATP-dependent peptidase activity"/>
    <property type="evidence" value="ECO:0007669"/>
    <property type="project" value="UniProtKB-UniRule"/>
</dbReference>
<gene>
    <name evidence="9" type="primary">lon2</name>
    <name evidence="9" type="ORF">CPRO_25970</name>
    <name evidence="10" type="ORF">SAMN02745151_00964</name>
</gene>
<keyword evidence="6" id="KW-0472">Membrane</keyword>
<evidence type="ECO:0000256" key="6">
    <source>
        <dbReference type="SAM" id="Phobius"/>
    </source>
</evidence>
<dbReference type="RefSeq" id="WP_236782353.1">
    <property type="nucleotide sequence ID" value="NZ_CP014223.1"/>
</dbReference>
<feature type="domain" description="Lon proteolytic" evidence="8">
    <location>
        <begin position="349"/>
        <end position="533"/>
    </location>
</feature>
<evidence type="ECO:0000259" key="8">
    <source>
        <dbReference type="PROSITE" id="PS51786"/>
    </source>
</evidence>
<dbReference type="InterPro" id="IPR003593">
    <property type="entry name" value="AAA+_ATPase"/>
</dbReference>
<dbReference type="PROSITE" id="PS01046">
    <property type="entry name" value="LON_SER"/>
    <property type="match status" value="1"/>
</dbReference>
<dbReference type="Gene3D" id="3.40.50.300">
    <property type="entry name" value="P-loop containing nucleotide triphosphate hydrolases"/>
    <property type="match status" value="1"/>
</dbReference>
<dbReference type="GO" id="GO:0006508">
    <property type="term" value="P:proteolysis"/>
    <property type="evidence" value="ECO:0007669"/>
    <property type="project" value="UniProtKB-KW"/>
</dbReference>
<dbReference type="SUPFAM" id="SSF52540">
    <property type="entry name" value="P-loop containing nucleoside triphosphate hydrolases"/>
    <property type="match status" value="1"/>
</dbReference>
<evidence type="ECO:0000256" key="4">
    <source>
        <dbReference type="ARBA" id="ARBA00026070"/>
    </source>
</evidence>
<dbReference type="Gene3D" id="3.30.230.10">
    <property type="match status" value="1"/>
</dbReference>
<dbReference type="GO" id="GO:0006355">
    <property type="term" value="P:regulation of DNA-templated transcription"/>
    <property type="evidence" value="ECO:0007669"/>
    <property type="project" value="InterPro"/>
</dbReference>
<evidence type="ECO:0000259" key="7">
    <source>
        <dbReference type="PROSITE" id="PS50045"/>
    </source>
</evidence>
<dbReference type="PANTHER" id="PTHR10046">
    <property type="entry name" value="ATP DEPENDENT LON PROTEASE FAMILY MEMBER"/>
    <property type="match status" value="1"/>
</dbReference>
<comment type="catalytic activity">
    <reaction evidence="5">
        <text>Hydrolysis of proteins in presence of ATP.</text>
        <dbReference type="EC" id="3.4.21.53"/>
    </reaction>
</comment>
<dbReference type="InterPro" id="IPR020568">
    <property type="entry name" value="Ribosomal_Su5_D2-typ_SF"/>
</dbReference>
<evidence type="ECO:0000313" key="10">
    <source>
        <dbReference type="EMBL" id="SHE52442.1"/>
    </source>
</evidence>
<dbReference type="EMBL" id="FQUA01000003">
    <property type="protein sequence ID" value="SHE52442.1"/>
    <property type="molecule type" value="Genomic_DNA"/>
</dbReference>
<name>A0A0X8VEA1_ANAPI</name>
<dbReference type="InterPro" id="IPR002078">
    <property type="entry name" value="Sigma_54_int"/>
</dbReference>
<dbReference type="InterPro" id="IPR014721">
    <property type="entry name" value="Ribsml_uS5_D2-typ_fold_subgr"/>
</dbReference>
<organism evidence="10 12">
    <name type="scientific">Anaerotignum propionicum DSM 1682</name>
    <dbReference type="NCBI Taxonomy" id="991789"/>
    <lineage>
        <taxon>Bacteria</taxon>
        <taxon>Bacillati</taxon>
        <taxon>Bacillota</taxon>
        <taxon>Clostridia</taxon>
        <taxon>Lachnospirales</taxon>
        <taxon>Anaerotignaceae</taxon>
        <taxon>Anaerotignum</taxon>
    </lineage>
</organism>
<dbReference type="Pfam" id="PF05362">
    <property type="entry name" value="Lon_C"/>
    <property type="match status" value="1"/>
</dbReference>
<dbReference type="EMBL" id="CP014223">
    <property type="protein sequence ID" value="AMJ42145.1"/>
    <property type="molecule type" value="Genomic_DNA"/>
</dbReference>
<dbReference type="Proteomes" id="UP000068026">
    <property type="component" value="Chromosome"/>
</dbReference>
<accession>A0A0X8VEA1</accession>
<proteinExistence type="inferred from homology"/>
<evidence type="ECO:0000313" key="9">
    <source>
        <dbReference type="EMBL" id="AMJ42145.1"/>
    </source>
</evidence>
<dbReference type="InterPro" id="IPR008269">
    <property type="entry name" value="Lon_proteolytic"/>
</dbReference>
<evidence type="ECO:0000256" key="2">
    <source>
        <dbReference type="ARBA" id="ARBA00022801"/>
    </source>
</evidence>
<dbReference type="GO" id="GO:0005524">
    <property type="term" value="F:ATP binding"/>
    <property type="evidence" value="ECO:0007669"/>
    <property type="project" value="InterPro"/>
</dbReference>
<dbReference type="SMART" id="SM00382">
    <property type="entry name" value="AAA"/>
    <property type="match status" value="1"/>
</dbReference>
<feature type="active site" evidence="5">
    <location>
        <position position="487"/>
    </location>
</feature>
<reference evidence="10" key="4">
    <citation type="submission" date="2016-11" db="EMBL/GenBank/DDBJ databases">
        <authorList>
            <person name="Varghese N."/>
            <person name="Submissions S."/>
        </authorList>
    </citation>
    <scope>NUCLEOTIDE SEQUENCE</scope>
    <source>
        <strain evidence="10">DSM 1682</strain>
    </source>
</reference>
<dbReference type="KEGG" id="cpro:CPRO_25970"/>
<feature type="active site" evidence="5">
    <location>
        <position position="444"/>
    </location>
</feature>
<dbReference type="PROSITE" id="PS50045">
    <property type="entry name" value="SIGMA54_INTERACT_4"/>
    <property type="match status" value="1"/>
</dbReference>
<sequence length="554" mass="60636">MNGWNVLTIVQILFFGMGAYYFFTRVQKKQLKGEFSPAENTRQLEELDGMRQQKLTVPLAEQTRPKDLAEIIGQEKAIKALRAALCGPNPQHILIYGPPGVGKTAAARLILEEAKEKEGSPFSEKAKFVEIDATTLQFDERNIADPLMGSVHDPIYQGAGVFGQMGVPQPRPGAICEANGGVLFIDEIGELHPVQMNKLLKVLEDRIARFQSSYYNRENKNIPPYIHEMFQKGIPADFRLIGATTRNPADIPPALRSRCTEIFFEGLDEKAVEQIARNSLNRGGFPYEEGLSKKIACYARGGRDTVNIVQSLTSLAAMEGNRKITFADMEWVAETGRYQPILRRKVSKKAQIGVVNGMAVQGGGGGALLAIEATVLKAEKGLLTVTGIVEEEEIKGRQRSSRRKSNARSSAENVLTVLEKYGFKKDEYQVHINFPGGTPVDGPSAGVAMFLAVYSAFTGAAVDGEIALTGEIGLRGQVLPVGGVSDKLAAAMEAGVQRAFIPKENWRDAFTKLSISVEPLENVDELLEKIFRKGENNGYVDESGILTAQEGNSW</sequence>
<dbReference type="GO" id="GO:0004252">
    <property type="term" value="F:serine-type endopeptidase activity"/>
    <property type="evidence" value="ECO:0007669"/>
    <property type="project" value="UniProtKB-UniRule"/>
</dbReference>
<dbReference type="InterPro" id="IPR027065">
    <property type="entry name" value="Lon_Prtase"/>
</dbReference>
<feature type="domain" description="Sigma-54 factor interaction" evidence="7">
    <location>
        <begin position="93"/>
        <end position="247"/>
    </location>
</feature>
<dbReference type="Proteomes" id="UP000184204">
    <property type="component" value="Unassembled WGS sequence"/>
</dbReference>
<evidence type="ECO:0000256" key="3">
    <source>
        <dbReference type="ARBA" id="ARBA00022825"/>
    </source>
</evidence>
<keyword evidence="3 5" id="KW-0720">Serine protease</keyword>
<keyword evidence="6" id="KW-1133">Transmembrane helix</keyword>
<reference evidence="12" key="3">
    <citation type="submission" date="2016-11" db="EMBL/GenBank/DDBJ databases">
        <authorList>
            <person name="Jaros S."/>
            <person name="Januszkiewicz K."/>
            <person name="Wedrychowicz H."/>
        </authorList>
    </citation>
    <scope>NUCLEOTIDE SEQUENCE [LARGE SCALE GENOMIC DNA]</scope>
    <source>
        <strain evidence="12">DSM 1682</strain>
    </source>
</reference>
<reference evidence="9 11" key="1">
    <citation type="journal article" date="2016" name="Genome Announc.">
        <title>Complete Genome Sequence of the Amino Acid-Fermenting Clostridium propionicum X2 (DSM 1682).</title>
        <authorList>
            <person name="Poehlein A."/>
            <person name="Schlien K."/>
            <person name="Chowdhury N.P."/>
            <person name="Gottschalk G."/>
            <person name="Buckel W."/>
            <person name="Daniel R."/>
        </authorList>
    </citation>
    <scope>NUCLEOTIDE SEQUENCE [LARGE SCALE GENOMIC DNA]</scope>
    <source>
        <strain evidence="9 11">X2</strain>
    </source>
</reference>
<feature type="transmembrane region" description="Helical" evidence="6">
    <location>
        <begin position="6"/>
        <end position="23"/>
    </location>
</feature>
<comment type="subunit">
    <text evidence="4">Homohexamer. Organized in a ring with a central cavity.</text>
</comment>
<dbReference type="Pfam" id="PF01078">
    <property type="entry name" value="Mg_chelatase"/>
    <property type="match status" value="1"/>
</dbReference>
<evidence type="ECO:0000313" key="12">
    <source>
        <dbReference type="Proteomes" id="UP000184204"/>
    </source>
</evidence>
<keyword evidence="2 5" id="KW-0378">Hydrolase</keyword>
<reference evidence="11" key="2">
    <citation type="submission" date="2016-01" db="EMBL/GenBank/DDBJ databases">
        <authorList>
            <person name="Poehlein A."/>
            <person name="Schlien K."/>
            <person name="Gottschalk G."/>
            <person name="Buckel W."/>
            <person name="Daniel R."/>
        </authorList>
    </citation>
    <scope>NUCLEOTIDE SEQUENCE [LARGE SCALE GENOMIC DNA]</scope>
    <source>
        <strain evidence="11">X2</strain>
    </source>
</reference>
<protein>
    <recommendedName>
        <fullName evidence="5">endopeptidase La</fullName>
        <ecNumber evidence="5">3.4.21.53</ecNumber>
    </recommendedName>
</protein>
<dbReference type="PROSITE" id="PS51786">
    <property type="entry name" value="LON_PROTEOLYTIC"/>
    <property type="match status" value="1"/>
</dbReference>
<dbReference type="SUPFAM" id="SSF54211">
    <property type="entry name" value="Ribosomal protein S5 domain 2-like"/>
    <property type="match status" value="1"/>
</dbReference>
<keyword evidence="11" id="KW-1185">Reference proteome</keyword>
<dbReference type="GO" id="GO:0030163">
    <property type="term" value="P:protein catabolic process"/>
    <property type="evidence" value="ECO:0007669"/>
    <property type="project" value="InterPro"/>
</dbReference>
<dbReference type="AlphaFoldDB" id="A0A0X8VEA1"/>
<comment type="similarity">
    <text evidence="5">Belongs to the peptidase S16 family.</text>
</comment>
<keyword evidence="1 5" id="KW-0645">Protease</keyword>
<dbReference type="CDD" id="cd00009">
    <property type="entry name" value="AAA"/>
    <property type="match status" value="1"/>
</dbReference>
<dbReference type="InterPro" id="IPR027417">
    <property type="entry name" value="P-loop_NTPase"/>
</dbReference>
<keyword evidence="6" id="KW-0812">Transmembrane</keyword>
<evidence type="ECO:0000256" key="1">
    <source>
        <dbReference type="ARBA" id="ARBA00022670"/>
    </source>
</evidence>
<evidence type="ECO:0000313" key="11">
    <source>
        <dbReference type="Proteomes" id="UP000068026"/>
    </source>
</evidence>